<dbReference type="PROSITE" id="PS51257">
    <property type="entry name" value="PROKAR_LIPOPROTEIN"/>
    <property type="match status" value="1"/>
</dbReference>
<sequence length="127" mass="13857">MKKILFFIAIASFSVIGFSSCSEDDTVLETPVPNQNPNIGQQLTLTANTSYSTEKKRYFSPLGNQVMLSATSGGSAVSDATFYVNGKEIMGNRYTSNTITTVTIQAKRAGYLDSNVITVQFAQKPYF</sequence>
<evidence type="ECO:0000313" key="3">
    <source>
        <dbReference type="Proteomes" id="UP001317001"/>
    </source>
</evidence>
<dbReference type="Proteomes" id="UP001317001">
    <property type="component" value="Chromosome"/>
</dbReference>
<protein>
    <submittedName>
        <fullName evidence="2">Uncharacterized protein</fullName>
    </submittedName>
</protein>
<accession>A0ABY5NSS6</accession>
<organism evidence="2 3">
    <name type="scientific">Paenimyroides aestuarii</name>
    <dbReference type="NCBI Taxonomy" id="2968490"/>
    <lineage>
        <taxon>Bacteria</taxon>
        <taxon>Pseudomonadati</taxon>
        <taxon>Bacteroidota</taxon>
        <taxon>Flavobacteriia</taxon>
        <taxon>Flavobacteriales</taxon>
        <taxon>Flavobacteriaceae</taxon>
        <taxon>Paenimyroides</taxon>
    </lineage>
</organism>
<evidence type="ECO:0000313" key="2">
    <source>
        <dbReference type="EMBL" id="UUV21621.1"/>
    </source>
</evidence>
<dbReference type="EMBL" id="CP102382">
    <property type="protein sequence ID" value="UUV21621.1"/>
    <property type="molecule type" value="Genomic_DNA"/>
</dbReference>
<keyword evidence="3" id="KW-1185">Reference proteome</keyword>
<name>A0ABY5NSS6_9FLAO</name>
<evidence type="ECO:0000256" key="1">
    <source>
        <dbReference type="SAM" id="SignalP"/>
    </source>
</evidence>
<dbReference type="RefSeq" id="WP_257499544.1">
    <property type="nucleotide sequence ID" value="NZ_CP102382.1"/>
</dbReference>
<keyword evidence="1" id="KW-0732">Signal</keyword>
<gene>
    <name evidence="2" type="ORF">NPX36_00785</name>
</gene>
<proteinExistence type="predicted"/>
<feature type="signal peptide" evidence="1">
    <location>
        <begin position="1"/>
        <end position="23"/>
    </location>
</feature>
<reference evidence="2 3" key="1">
    <citation type="submission" date="2022-08" db="EMBL/GenBank/DDBJ databases">
        <title>Myroides zhujiangensis sp. nov., a novel bacterium isolated from sediment in the Pearl River Estuary.</title>
        <authorList>
            <person name="Cui L."/>
        </authorList>
    </citation>
    <scope>NUCLEOTIDE SEQUENCE [LARGE SCALE GENOMIC DNA]</scope>
    <source>
        <strain evidence="2 3">SCSIO 72103</strain>
    </source>
</reference>
<feature type="chain" id="PRO_5046014953" evidence="1">
    <location>
        <begin position="24"/>
        <end position="127"/>
    </location>
</feature>